<dbReference type="Proteomes" id="UP000648801">
    <property type="component" value="Unassembled WGS sequence"/>
</dbReference>
<reference evidence="1" key="1">
    <citation type="journal article" date="2014" name="Int. J. Syst. Evol. Microbiol.">
        <title>Complete genome sequence of Corynebacterium casei LMG S-19264T (=DSM 44701T), isolated from a smear-ripened cheese.</title>
        <authorList>
            <consortium name="US DOE Joint Genome Institute (JGI-PGF)"/>
            <person name="Walter F."/>
            <person name="Albersmeier A."/>
            <person name="Kalinowski J."/>
            <person name="Ruckert C."/>
        </authorList>
    </citation>
    <scope>NUCLEOTIDE SEQUENCE</scope>
    <source>
        <strain evidence="1">CGMCC 1.15447</strain>
    </source>
</reference>
<organism evidence="1 2">
    <name type="scientific">Edaphobacter acidisoli</name>
    <dbReference type="NCBI Taxonomy" id="2040573"/>
    <lineage>
        <taxon>Bacteria</taxon>
        <taxon>Pseudomonadati</taxon>
        <taxon>Acidobacteriota</taxon>
        <taxon>Terriglobia</taxon>
        <taxon>Terriglobales</taxon>
        <taxon>Acidobacteriaceae</taxon>
        <taxon>Edaphobacter</taxon>
    </lineage>
</organism>
<keyword evidence="2" id="KW-1185">Reference proteome</keyword>
<evidence type="ECO:0000313" key="2">
    <source>
        <dbReference type="Proteomes" id="UP000648801"/>
    </source>
</evidence>
<proteinExistence type="predicted"/>
<reference evidence="1" key="2">
    <citation type="submission" date="2020-09" db="EMBL/GenBank/DDBJ databases">
        <authorList>
            <person name="Sun Q."/>
            <person name="Zhou Y."/>
        </authorList>
    </citation>
    <scope>NUCLEOTIDE SEQUENCE</scope>
    <source>
        <strain evidence="1">CGMCC 1.15447</strain>
    </source>
</reference>
<dbReference type="EMBL" id="BMJB01000003">
    <property type="protein sequence ID" value="GGA78835.1"/>
    <property type="molecule type" value="Genomic_DNA"/>
</dbReference>
<comment type="caution">
    <text evidence="1">The sequence shown here is derived from an EMBL/GenBank/DDBJ whole genome shotgun (WGS) entry which is preliminary data.</text>
</comment>
<accession>A0A916S059</accession>
<protein>
    <submittedName>
        <fullName evidence="1">Uncharacterized protein</fullName>
    </submittedName>
</protein>
<evidence type="ECO:0000313" key="1">
    <source>
        <dbReference type="EMBL" id="GGA78835.1"/>
    </source>
</evidence>
<name>A0A916S059_9BACT</name>
<sequence length="74" mass="7991">MSGSFDSAPCGRFAQDDGFFLAMAISARAANAPASGCNDTECAALAVFDALFYIGVSRIDERAERCCVRRRSRF</sequence>
<gene>
    <name evidence="1" type="ORF">GCM10011507_32620</name>
</gene>
<dbReference type="AlphaFoldDB" id="A0A916S059"/>